<dbReference type="STRING" id="65357.A0A024GA14"/>
<dbReference type="InParanoid" id="A0A024GA14"/>
<dbReference type="InterPro" id="IPR000232">
    <property type="entry name" value="HSF_DNA-bd"/>
</dbReference>
<feature type="compositionally biased region" description="Low complexity" evidence="5">
    <location>
        <begin position="349"/>
        <end position="361"/>
    </location>
</feature>
<accession>A0A024GA14</accession>
<comment type="subcellular location">
    <subcellularLocation>
        <location evidence="1">Nucleus</location>
    </subcellularLocation>
</comment>
<dbReference type="InterPro" id="IPR036388">
    <property type="entry name" value="WH-like_DNA-bd_sf"/>
</dbReference>
<feature type="region of interest" description="Disordered" evidence="5">
    <location>
        <begin position="74"/>
        <end position="94"/>
    </location>
</feature>
<organism evidence="7 8">
    <name type="scientific">Albugo candida</name>
    <dbReference type="NCBI Taxonomy" id="65357"/>
    <lineage>
        <taxon>Eukaryota</taxon>
        <taxon>Sar</taxon>
        <taxon>Stramenopiles</taxon>
        <taxon>Oomycota</taxon>
        <taxon>Peronosporomycetes</taxon>
        <taxon>Albuginales</taxon>
        <taxon>Albuginaceae</taxon>
        <taxon>Albugo</taxon>
    </lineage>
</organism>
<feature type="domain" description="HSF-type DNA-binding" evidence="6">
    <location>
        <begin position="134"/>
        <end position="229"/>
    </location>
</feature>
<dbReference type="GO" id="GO:0043565">
    <property type="term" value="F:sequence-specific DNA binding"/>
    <property type="evidence" value="ECO:0007669"/>
    <property type="project" value="InterPro"/>
</dbReference>
<dbReference type="SUPFAM" id="SSF46785">
    <property type="entry name" value="Winged helix' DNA-binding domain"/>
    <property type="match status" value="1"/>
</dbReference>
<comment type="caution">
    <text evidence="7">The sequence shown here is derived from an EMBL/GenBank/DDBJ whole genome shotgun (WGS) entry which is preliminary data.</text>
</comment>
<dbReference type="PANTHER" id="PTHR10015">
    <property type="entry name" value="HEAT SHOCK TRANSCRIPTION FACTOR"/>
    <property type="match status" value="1"/>
</dbReference>
<gene>
    <name evidence="7" type="ORF">BN9_042730</name>
</gene>
<keyword evidence="3" id="KW-0539">Nucleus</keyword>
<evidence type="ECO:0000256" key="2">
    <source>
        <dbReference type="ARBA" id="ARBA00023125"/>
    </source>
</evidence>
<name>A0A024GA14_9STRA</name>
<evidence type="ECO:0000313" key="7">
    <source>
        <dbReference type="EMBL" id="CCI43489.1"/>
    </source>
</evidence>
<evidence type="ECO:0000259" key="6">
    <source>
        <dbReference type="SMART" id="SM00415"/>
    </source>
</evidence>
<sequence>MARATTLSSTSSLHPNYFWKEAKTPSYLLPSLVPSYRSPSTTAAAATLCRVQDEQGSNIFYDHSTPRSHCTKLSHQQDSGNWKSNRASPVSNSTATHCRNETCMDIVGSEEYQPVLTVSKANVELHYIRRRNVSVPKFLRCLYEILQEEDPMIIAWSHRGTAFQVKQPTLLAAKILPNYFKHRNVSSFQRQLNYFGFKKWTKTQTDICTFSHPCFVRDNKEKMRSIKRKERKMYAGTFVSPMTTGLSSHASQQSSLRGPSCQNTNWNATRENYVEYRESFNHDLPSQTMRNSSNAEKSATPYVLNMIFPQVTQPELYSSNLNGNNNRLLRDSQPLQKERPDYSQTLDRSGSSSIEQSTSPQSDVLLSFDNIISEFRPKLRSPEENRKSYGSQMQWIPSNSLRFTYTKFAQANPRQCPEHTQRIVANDRQASYWIMDATEKDKLYSHDGYGRVSVKSSDVYNKLLACIDGCIISSR</sequence>
<protein>
    <recommendedName>
        <fullName evidence="6">HSF-type DNA-binding domain-containing protein</fullName>
    </recommendedName>
</protein>
<dbReference type="PRINTS" id="PR00056">
    <property type="entry name" value="HSFDOMAIN"/>
</dbReference>
<evidence type="ECO:0000256" key="1">
    <source>
        <dbReference type="ARBA" id="ARBA00004123"/>
    </source>
</evidence>
<dbReference type="Pfam" id="PF00447">
    <property type="entry name" value="HSF_DNA-bind"/>
    <property type="match status" value="1"/>
</dbReference>
<keyword evidence="8" id="KW-1185">Reference proteome</keyword>
<reference evidence="7 8" key="1">
    <citation type="submission" date="2012-05" db="EMBL/GenBank/DDBJ databases">
        <title>Recombination and specialization in a pathogen metapopulation.</title>
        <authorList>
            <person name="Gardiner A."/>
            <person name="Kemen E."/>
            <person name="Schultz-Larsen T."/>
            <person name="MacLean D."/>
            <person name="Van Oosterhout C."/>
            <person name="Jones J.D.G."/>
        </authorList>
    </citation>
    <scope>NUCLEOTIDE SEQUENCE [LARGE SCALE GENOMIC DNA]</scope>
    <source>
        <strain evidence="7 8">Ac Nc2</strain>
    </source>
</reference>
<proteinExistence type="inferred from homology"/>
<dbReference type="EMBL" id="CAIX01000050">
    <property type="protein sequence ID" value="CCI43489.1"/>
    <property type="molecule type" value="Genomic_DNA"/>
</dbReference>
<feature type="region of interest" description="Disordered" evidence="5">
    <location>
        <begin position="318"/>
        <end position="361"/>
    </location>
</feature>
<evidence type="ECO:0000256" key="4">
    <source>
        <dbReference type="RuleBase" id="RU004020"/>
    </source>
</evidence>
<evidence type="ECO:0000256" key="5">
    <source>
        <dbReference type="SAM" id="MobiDB-lite"/>
    </source>
</evidence>
<dbReference type="GO" id="GO:0003700">
    <property type="term" value="F:DNA-binding transcription factor activity"/>
    <property type="evidence" value="ECO:0007669"/>
    <property type="project" value="InterPro"/>
</dbReference>
<dbReference type="AlphaFoldDB" id="A0A024GA14"/>
<dbReference type="FunFam" id="1.10.10.10:FF:000286">
    <property type="entry name" value="Heat shock transcription factor"/>
    <property type="match status" value="1"/>
</dbReference>
<evidence type="ECO:0000256" key="3">
    <source>
        <dbReference type="ARBA" id="ARBA00023242"/>
    </source>
</evidence>
<dbReference type="Gene3D" id="1.10.10.10">
    <property type="entry name" value="Winged helix-like DNA-binding domain superfamily/Winged helix DNA-binding domain"/>
    <property type="match status" value="1"/>
</dbReference>
<dbReference type="SMART" id="SM00415">
    <property type="entry name" value="HSF"/>
    <property type="match status" value="1"/>
</dbReference>
<dbReference type="OrthoDB" id="60033at2759"/>
<dbReference type="GO" id="GO:0005634">
    <property type="term" value="C:nucleus"/>
    <property type="evidence" value="ECO:0007669"/>
    <property type="project" value="UniProtKB-SubCell"/>
</dbReference>
<comment type="similarity">
    <text evidence="4">Belongs to the HSF family.</text>
</comment>
<evidence type="ECO:0000313" key="8">
    <source>
        <dbReference type="Proteomes" id="UP000053237"/>
    </source>
</evidence>
<dbReference type="Proteomes" id="UP000053237">
    <property type="component" value="Unassembled WGS sequence"/>
</dbReference>
<dbReference type="InterPro" id="IPR036390">
    <property type="entry name" value="WH_DNA-bd_sf"/>
</dbReference>
<dbReference type="PANTHER" id="PTHR10015:SF427">
    <property type="entry name" value="HEAT SHOCK FACTOR PROTEIN"/>
    <property type="match status" value="1"/>
</dbReference>
<keyword evidence="2" id="KW-0238">DNA-binding</keyword>